<dbReference type="Pfam" id="PF23930">
    <property type="entry name" value="DUF7268"/>
    <property type="match status" value="1"/>
</dbReference>
<feature type="transmembrane region" description="Helical" evidence="2">
    <location>
        <begin position="105"/>
        <end position="128"/>
    </location>
</feature>
<organism evidence="3 4">
    <name type="scientific">Halorubrum ezzemoulense</name>
    <name type="common">Halorubrum chaoviator</name>
    <dbReference type="NCBI Taxonomy" id="337243"/>
    <lineage>
        <taxon>Archaea</taxon>
        <taxon>Methanobacteriati</taxon>
        <taxon>Methanobacteriota</taxon>
        <taxon>Stenosarchaea group</taxon>
        <taxon>Halobacteria</taxon>
        <taxon>Halobacteriales</taxon>
        <taxon>Haloferacaceae</taxon>
        <taxon>Halorubrum</taxon>
    </lineage>
</organism>
<keyword evidence="2" id="KW-0812">Transmembrane</keyword>
<evidence type="ECO:0000256" key="2">
    <source>
        <dbReference type="SAM" id="Phobius"/>
    </source>
</evidence>
<dbReference type="Proteomes" id="UP000198297">
    <property type="component" value="Unassembled WGS sequence"/>
</dbReference>
<sequence>MTGCATRSTPGCERPLTDRDGRPSGRTVAWWVGIGSLLGLVVAGTLFPFVEARRATDTSFALGVLLFGFGVATWGGAVGFGDSMSAVQSHLGGESAWSREGARQAFAVLTWVGAGWAGTAVGASILLVGV</sequence>
<proteinExistence type="predicted"/>
<feature type="transmembrane region" description="Helical" evidence="2">
    <location>
        <begin position="28"/>
        <end position="50"/>
    </location>
</feature>
<name>A0A238YB42_HALEZ</name>
<keyword evidence="2" id="KW-0472">Membrane</keyword>
<evidence type="ECO:0000256" key="1">
    <source>
        <dbReference type="SAM" id="MobiDB-lite"/>
    </source>
</evidence>
<dbReference type="AlphaFoldDB" id="A0A238YB42"/>
<evidence type="ECO:0000313" key="3">
    <source>
        <dbReference type="EMBL" id="SNR68018.1"/>
    </source>
</evidence>
<evidence type="ECO:0000313" key="4">
    <source>
        <dbReference type="Proteomes" id="UP000198297"/>
    </source>
</evidence>
<feature type="transmembrane region" description="Helical" evidence="2">
    <location>
        <begin position="62"/>
        <end position="81"/>
    </location>
</feature>
<dbReference type="EMBL" id="FZNK01000010">
    <property type="protein sequence ID" value="SNR68018.1"/>
    <property type="molecule type" value="Genomic_DNA"/>
</dbReference>
<feature type="region of interest" description="Disordered" evidence="1">
    <location>
        <begin position="1"/>
        <end position="22"/>
    </location>
</feature>
<dbReference type="InterPro" id="IPR055692">
    <property type="entry name" value="DUF7268"/>
</dbReference>
<accession>A0A238YB42</accession>
<protein>
    <submittedName>
        <fullName evidence="3">Uncharacterized protein</fullName>
    </submittedName>
</protein>
<keyword evidence="2" id="KW-1133">Transmembrane helix</keyword>
<gene>
    <name evidence="3" type="ORF">SAMN06266787_11028</name>
</gene>
<reference evidence="4" key="1">
    <citation type="submission" date="2017-06" db="EMBL/GenBank/DDBJ databases">
        <authorList>
            <person name="Varghese N."/>
            <person name="Submissions S."/>
        </authorList>
    </citation>
    <scope>NUCLEOTIDE SEQUENCE [LARGE SCALE GENOMIC DNA]</scope>
    <source>
        <strain evidence="4">DSM 19316</strain>
    </source>
</reference>